<dbReference type="Pfam" id="PF06510">
    <property type="entry name" value="DUF1102"/>
    <property type="match status" value="1"/>
</dbReference>
<gene>
    <name evidence="4" type="ORF">CK500_00370</name>
</gene>
<reference evidence="4 5" key="1">
    <citation type="submission" date="2017-08" db="EMBL/GenBank/DDBJ databases">
        <title>The strain WRN001 was isolated from Binhai saline alkaline soil, Tianjin, China.</title>
        <authorList>
            <person name="Liu D."/>
            <person name="Zhang G."/>
        </authorList>
    </citation>
    <scope>NUCLEOTIDE SEQUENCE [LARGE SCALE GENOMIC DNA]</scope>
    <source>
        <strain evidence="4 5">WN019</strain>
    </source>
</reference>
<protein>
    <submittedName>
        <fullName evidence="4">DUF1102 domain-containing protein</fullName>
    </submittedName>
</protein>
<evidence type="ECO:0000259" key="3">
    <source>
        <dbReference type="Pfam" id="PF07705"/>
    </source>
</evidence>
<dbReference type="EMBL" id="NSKC01000001">
    <property type="protein sequence ID" value="PAU85161.1"/>
    <property type="molecule type" value="Genomic_DNA"/>
</dbReference>
<dbReference type="InterPro" id="IPR011635">
    <property type="entry name" value="CARDB"/>
</dbReference>
<dbReference type="Gene3D" id="2.60.40.10">
    <property type="entry name" value="Immunoglobulins"/>
    <property type="match status" value="1"/>
</dbReference>
<sequence>MSTARHTAALVLVLVAAGSFAFATGAAVIGGPADTIAEDRLAVQPADGPSGNYAYLNDDDEIVVDVSASNPNLPADFEGVNADSLASADGVFTVTYTADEHARVWIEHDDGSVTFTADGDPIEGRANNVTLGPNETVAVGLDIDARGEVAGTRLGADEFSIRAELAEPEAAPSASASTGGSGPITTVTAPSDDRREFAASEIDRDDTVRFEADGMFLDGANVTLDRLDLEGVETDSVELSAAGSPEPFEDGSALDAPTTPRSIAYLSVEHDFDPDEVDAMTIRFSASREALDDAGIDPENVTLYRRSEAGDWTEKDASVVGEDAVRILGLPEDRVHFRATTEEFSTFAVAERVPRLDVTEAAVEPEAIDPGEEATVRATVANGGGAGGERTVTLTADGEPVANETVALAPNETATVALTAAFETAGEYDLAVSGTDAGTLLVGDPAGGDGEGDDDTQDATAGENTGGSGGSGGSGAGPVEEPGGIDLVELGGLLALVALVAAGVALVRRMPRS</sequence>
<dbReference type="RefSeq" id="WP_095635284.1">
    <property type="nucleotide sequence ID" value="NZ_NSKC01000001.1"/>
</dbReference>
<evidence type="ECO:0000256" key="2">
    <source>
        <dbReference type="SAM" id="Phobius"/>
    </source>
</evidence>
<dbReference type="InterPro" id="IPR013783">
    <property type="entry name" value="Ig-like_fold"/>
</dbReference>
<proteinExistence type="predicted"/>
<accession>A0A2A2FI53</accession>
<dbReference type="NCBIfam" id="TIGR04213">
    <property type="entry name" value="PGF_pre_PGF"/>
    <property type="match status" value="1"/>
</dbReference>
<name>A0A2A2FI53_9EURY</name>
<feature type="domain" description="CARDB" evidence="3">
    <location>
        <begin position="354"/>
        <end position="432"/>
    </location>
</feature>
<keyword evidence="2" id="KW-1133">Transmembrane helix</keyword>
<evidence type="ECO:0000256" key="1">
    <source>
        <dbReference type="SAM" id="MobiDB-lite"/>
    </source>
</evidence>
<evidence type="ECO:0000313" key="4">
    <source>
        <dbReference type="EMBL" id="PAU85161.1"/>
    </source>
</evidence>
<comment type="caution">
    <text evidence="4">The sequence shown here is derived from an EMBL/GenBank/DDBJ whole genome shotgun (WGS) entry which is preliminary data.</text>
</comment>
<keyword evidence="2" id="KW-0812">Transmembrane</keyword>
<feature type="region of interest" description="Disordered" evidence="1">
    <location>
        <begin position="167"/>
        <end position="200"/>
    </location>
</feature>
<dbReference type="InterPro" id="IPR026453">
    <property type="entry name" value="PGF_pre_PGF"/>
</dbReference>
<feature type="compositionally biased region" description="Low complexity" evidence="1">
    <location>
        <begin position="168"/>
        <end position="186"/>
    </location>
</feature>
<feature type="region of interest" description="Disordered" evidence="1">
    <location>
        <begin position="441"/>
        <end position="481"/>
    </location>
</feature>
<organism evidence="4 5">
    <name type="scientific">Halorubrum salipaludis</name>
    <dbReference type="NCBI Taxonomy" id="2032630"/>
    <lineage>
        <taxon>Archaea</taxon>
        <taxon>Methanobacteriati</taxon>
        <taxon>Methanobacteriota</taxon>
        <taxon>Stenosarchaea group</taxon>
        <taxon>Halobacteria</taxon>
        <taxon>Halobacteriales</taxon>
        <taxon>Haloferacaceae</taxon>
        <taxon>Halorubrum</taxon>
    </lineage>
</organism>
<keyword evidence="5" id="KW-1185">Reference proteome</keyword>
<dbReference type="OrthoDB" id="103676at2157"/>
<feature type="compositionally biased region" description="Gly residues" evidence="1">
    <location>
        <begin position="464"/>
        <end position="476"/>
    </location>
</feature>
<dbReference type="InterPro" id="IPR009482">
    <property type="entry name" value="DUF1102"/>
</dbReference>
<keyword evidence="2" id="KW-0472">Membrane</keyword>
<feature type="transmembrane region" description="Helical" evidence="2">
    <location>
        <begin position="487"/>
        <end position="507"/>
    </location>
</feature>
<feature type="compositionally biased region" description="Basic and acidic residues" evidence="1">
    <location>
        <begin position="191"/>
        <end position="200"/>
    </location>
</feature>
<dbReference type="Proteomes" id="UP000218083">
    <property type="component" value="Unassembled WGS sequence"/>
</dbReference>
<dbReference type="Pfam" id="PF07705">
    <property type="entry name" value="CARDB"/>
    <property type="match status" value="1"/>
</dbReference>
<evidence type="ECO:0000313" key="5">
    <source>
        <dbReference type="Proteomes" id="UP000218083"/>
    </source>
</evidence>
<dbReference type="AlphaFoldDB" id="A0A2A2FI53"/>